<dbReference type="Proteomes" id="UP000037035">
    <property type="component" value="Unassembled WGS sequence"/>
</dbReference>
<name>A0A0L6V652_9BASI</name>
<dbReference type="AlphaFoldDB" id="A0A0L6V652"/>
<organism evidence="1 2">
    <name type="scientific">Puccinia sorghi</name>
    <dbReference type="NCBI Taxonomy" id="27349"/>
    <lineage>
        <taxon>Eukaryota</taxon>
        <taxon>Fungi</taxon>
        <taxon>Dikarya</taxon>
        <taxon>Basidiomycota</taxon>
        <taxon>Pucciniomycotina</taxon>
        <taxon>Pucciniomycetes</taxon>
        <taxon>Pucciniales</taxon>
        <taxon>Pucciniaceae</taxon>
        <taxon>Puccinia</taxon>
    </lineage>
</organism>
<evidence type="ECO:0000313" key="2">
    <source>
        <dbReference type="Proteomes" id="UP000037035"/>
    </source>
</evidence>
<keyword evidence="2" id="KW-1185">Reference proteome</keyword>
<comment type="caution">
    <text evidence="1">The sequence shown here is derived from an EMBL/GenBank/DDBJ whole genome shotgun (WGS) entry which is preliminary data.</text>
</comment>
<dbReference type="EMBL" id="LAVV01007541">
    <property type="protein sequence ID" value="KNZ55605.1"/>
    <property type="molecule type" value="Genomic_DNA"/>
</dbReference>
<dbReference type="OrthoDB" id="2507272at2759"/>
<sequence length="134" mass="14952">MSNLSEIALLVAEMQAQQESEQIFRDCEDMQANMKASLEEQTQVTSICMLHLHASKRVGNADIFAPEKGTDINTANKKIGRGIINSLVHTDLTYDLLDIPLAAQIQVWMGFINTYPAKNDTTASLHKTFNNAIW</sequence>
<gene>
    <name evidence="1" type="ORF">VP01_2635g1</name>
</gene>
<dbReference type="VEuPathDB" id="FungiDB:VP01_2635g1"/>
<proteinExistence type="predicted"/>
<reference evidence="1 2" key="1">
    <citation type="submission" date="2015-08" db="EMBL/GenBank/DDBJ databases">
        <title>Next Generation Sequencing and Analysis of the Genome of Puccinia sorghi L Schw, the Causal Agent of Maize Common Rust.</title>
        <authorList>
            <person name="Rochi L."/>
            <person name="Burguener G."/>
            <person name="Darino M."/>
            <person name="Turjanski A."/>
            <person name="Kreff E."/>
            <person name="Dieguez M.J."/>
            <person name="Sacco F."/>
        </authorList>
    </citation>
    <scope>NUCLEOTIDE SEQUENCE [LARGE SCALE GENOMIC DNA]</scope>
    <source>
        <strain evidence="1 2">RO10H11247</strain>
    </source>
</reference>
<evidence type="ECO:0000313" key="1">
    <source>
        <dbReference type="EMBL" id="KNZ55605.1"/>
    </source>
</evidence>
<accession>A0A0L6V652</accession>
<protein>
    <submittedName>
        <fullName evidence="1">Uncharacterized protein</fullName>
    </submittedName>
</protein>